<dbReference type="PROSITE" id="PS51072">
    <property type="entry name" value="MHD"/>
    <property type="match status" value="1"/>
</dbReference>
<feature type="region of interest" description="Disordered" evidence="1">
    <location>
        <begin position="547"/>
        <end position="747"/>
    </location>
</feature>
<name>A0ABD3N4Q9_9STRA</name>
<dbReference type="Pfam" id="PF10291">
    <property type="entry name" value="muHD"/>
    <property type="match status" value="1"/>
</dbReference>
<feature type="domain" description="MHD" evidence="2">
    <location>
        <begin position="801"/>
        <end position="1062"/>
    </location>
</feature>
<feature type="compositionally biased region" description="Low complexity" evidence="1">
    <location>
        <begin position="343"/>
        <end position="352"/>
    </location>
</feature>
<protein>
    <recommendedName>
        <fullName evidence="2">MHD domain-containing protein</fullName>
    </recommendedName>
</protein>
<feature type="region of interest" description="Disordered" evidence="1">
    <location>
        <begin position="763"/>
        <end position="794"/>
    </location>
</feature>
<dbReference type="Proteomes" id="UP001530293">
    <property type="component" value="Unassembled WGS sequence"/>
</dbReference>
<dbReference type="EMBL" id="JALLBG020000031">
    <property type="protein sequence ID" value="KAL3771069.1"/>
    <property type="molecule type" value="Genomic_DNA"/>
</dbReference>
<feature type="region of interest" description="Disordered" evidence="1">
    <location>
        <begin position="495"/>
        <end position="515"/>
    </location>
</feature>
<feature type="region of interest" description="Disordered" evidence="1">
    <location>
        <begin position="306"/>
        <end position="352"/>
    </location>
</feature>
<keyword evidence="4" id="KW-1185">Reference proteome</keyword>
<dbReference type="InterPro" id="IPR028565">
    <property type="entry name" value="MHD"/>
</dbReference>
<dbReference type="Gene3D" id="2.60.40.1170">
    <property type="entry name" value="Mu homology domain, subdomain B"/>
    <property type="match status" value="2"/>
</dbReference>
<feature type="compositionally biased region" description="Polar residues" evidence="1">
    <location>
        <begin position="1"/>
        <end position="10"/>
    </location>
</feature>
<dbReference type="PANTHER" id="PTHR37769:SF1">
    <property type="entry name" value="OS08G0243900 PROTEIN"/>
    <property type="match status" value="1"/>
</dbReference>
<dbReference type="InterPro" id="IPR036168">
    <property type="entry name" value="AP2_Mu_C_sf"/>
</dbReference>
<feature type="compositionally biased region" description="Low complexity" evidence="1">
    <location>
        <begin position="557"/>
        <end position="567"/>
    </location>
</feature>
<feature type="compositionally biased region" description="Low complexity" evidence="1">
    <location>
        <begin position="585"/>
        <end position="605"/>
    </location>
</feature>
<feature type="region of interest" description="Disordered" evidence="1">
    <location>
        <begin position="1"/>
        <end position="37"/>
    </location>
</feature>
<dbReference type="PANTHER" id="PTHR37769">
    <property type="entry name" value="OS08G0243900 PROTEIN"/>
    <property type="match status" value="1"/>
</dbReference>
<feature type="compositionally biased region" description="Low complexity" evidence="1">
    <location>
        <begin position="20"/>
        <end position="33"/>
    </location>
</feature>
<accession>A0ABD3N4Q9</accession>
<gene>
    <name evidence="3" type="ORF">ACHAWU_006446</name>
</gene>
<dbReference type="SUPFAM" id="SSF49447">
    <property type="entry name" value="Second domain of Mu2 adaptin subunit (ap50) of ap2 adaptor"/>
    <property type="match status" value="1"/>
</dbReference>
<comment type="caution">
    <text evidence="3">The sequence shown here is derived from an EMBL/GenBank/DDBJ whole genome shotgun (WGS) entry which is preliminary data.</text>
</comment>
<feature type="compositionally biased region" description="Basic and acidic residues" evidence="1">
    <location>
        <begin position="127"/>
        <end position="147"/>
    </location>
</feature>
<evidence type="ECO:0000313" key="4">
    <source>
        <dbReference type="Proteomes" id="UP001530293"/>
    </source>
</evidence>
<dbReference type="CDD" id="cd09257">
    <property type="entry name" value="AP_muniscins_like_MHD"/>
    <property type="match status" value="1"/>
</dbReference>
<dbReference type="InterPro" id="IPR018808">
    <property type="entry name" value="Muniscin_C"/>
</dbReference>
<feature type="compositionally biased region" description="Basic and acidic residues" evidence="1">
    <location>
        <begin position="718"/>
        <end position="737"/>
    </location>
</feature>
<sequence>MDVNSNITTIDNHKPAGETSSSQAALQQQQQQQTPRNAVVKESLSVLSPMTILPENACHQCLTSLHIHLMEEYNMRDDFSGVNVVVVDDDNDGTSQRLEEEVENSTTAAVPEEDTTPTMRRGSSRVRFHDDTKEGSTELTNKEHTRDGGTNTKIIGIPSFESQLIVRAYQPPTHHMNCSLGMALLYVAVPVADVTKFAADIDNNDPRRKSTVDAAEGTFQNCLAVLLPEITLQELSKMRSGTTVGGRGRETKNSGIVLLTVGISGPAYDLFGVSSIVSTLPVRLRECMATLAIVDTTPTERNQTIQSMMPQSSQPLAQQGSMTSKGKKKSKGGKETSVAATPQSQQQTSQSQVLSYDSEYFQRLYMALLATLIDDEDGLLRDHDSIAATGLSSTRVALKSPIDGVASTADNIGTVKRKRFTFSRSSKKSGKNVGMEYAVSSDVVSGGKEGGDHPESNSERTPGVSNADIVRRMAQHLEVLSLVEDDMALPKYSKSAAGVTSRTPLSPGGLKSPRRLQGGAGIAAGRFGRAPMPSDLAGFEYRPPSYQQLKMHGGGSSSISGTASTSIMGNSASDDVSIRTGGDETTTTLSSRYSSSSMSTVPTLSKSKRDSSSSAQKSSRSRFLQQQKKKHEKVAAISPARGNVGGEGAARPPRFPQQYTPQIQPIYDPFSVNDDDDNEEDSKTTTEEPSIASDSPVVNYHIPTTPSDDDTATAASSKDNEQPPRTPEDAPGVDERSPVPLSPKTEMYGNDVQVAQDIDTIIHNPSEDNSEGLQSTAENMETAPSAEEEKEEGTTIEYARQLDVSLAVNEDLTCEYHRSKLSSLSVEGTIQVRVQTSYKQEPPPQQQQSPAYIPFFLVVQDQSGHIKSVQENNKFAENAAQEGYDSPSDVTYTIKVPEQDNYVPVLRYKCDSSLRPVPIRVQSRVRTQGKFCRIALQISSNPQNPSELVRLTIIMSVPNGVRGDTLQCNPPGGVWNETKRVVLWCVSELGGGEKFQLQSIFEMDESLLNSSKEDFADELEFPVLARCQCTDALLSDVSFHVENSESFPAEVSQTIARRFRVSHKESNK</sequence>
<evidence type="ECO:0000313" key="3">
    <source>
        <dbReference type="EMBL" id="KAL3771069.1"/>
    </source>
</evidence>
<feature type="compositionally biased region" description="Polar residues" evidence="1">
    <location>
        <begin position="306"/>
        <end position="323"/>
    </location>
</feature>
<feature type="compositionally biased region" description="Low complexity" evidence="1">
    <location>
        <begin position="612"/>
        <end position="622"/>
    </location>
</feature>
<feature type="compositionally biased region" description="Basic and acidic residues" evidence="1">
    <location>
        <begin position="449"/>
        <end position="458"/>
    </location>
</feature>
<feature type="region of interest" description="Disordered" evidence="1">
    <location>
        <begin position="94"/>
        <end position="150"/>
    </location>
</feature>
<feature type="region of interest" description="Disordered" evidence="1">
    <location>
        <begin position="441"/>
        <end position="465"/>
    </location>
</feature>
<dbReference type="AlphaFoldDB" id="A0ABD3N4Q9"/>
<proteinExistence type="predicted"/>
<organism evidence="3 4">
    <name type="scientific">Discostella pseudostelligera</name>
    <dbReference type="NCBI Taxonomy" id="259834"/>
    <lineage>
        <taxon>Eukaryota</taxon>
        <taxon>Sar</taxon>
        <taxon>Stramenopiles</taxon>
        <taxon>Ochrophyta</taxon>
        <taxon>Bacillariophyta</taxon>
        <taxon>Coscinodiscophyceae</taxon>
        <taxon>Thalassiosirophycidae</taxon>
        <taxon>Stephanodiscales</taxon>
        <taxon>Stephanodiscaceae</taxon>
        <taxon>Discostella</taxon>
    </lineage>
</organism>
<feature type="compositionally biased region" description="Low complexity" evidence="1">
    <location>
        <begin position="656"/>
        <end position="669"/>
    </location>
</feature>
<evidence type="ECO:0000259" key="2">
    <source>
        <dbReference type="PROSITE" id="PS51072"/>
    </source>
</evidence>
<reference evidence="3 4" key="1">
    <citation type="submission" date="2024-10" db="EMBL/GenBank/DDBJ databases">
        <title>Updated reference genomes for cyclostephanoid diatoms.</title>
        <authorList>
            <person name="Roberts W.R."/>
            <person name="Alverson A.J."/>
        </authorList>
    </citation>
    <scope>NUCLEOTIDE SEQUENCE [LARGE SCALE GENOMIC DNA]</scope>
    <source>
        <strain evidence="3 4">AJA232-27</strain>
    </source>
</reference>
<evidence type="ECO:0000256" key="1">
    <source>
        <dbReference type="SAM" id="MobiDB-lite"/>
    </source>
</evidence>